<feature type="transmembrane region" description="Helical" evidence="6">
    <location>
        <begin position="351"/>
        <end position="372"/>
    </location>
</feature>
<dbReference type="EMBL" id="CP097899">
    <property type="protein sequence ID" value="URN92902.1"/>
    <property type="molecule type" value="Genomic_DNA"/>
</dbReference>
<dbReference type="AlphaFoldDB" id="A0A9J6Z9N0"/>
<evidence type="ECO:0000256" key="4">
    <source>
        <dbReference type="ARBA" id="ARBA00022989"/>
    </source>
</evidence>
<dbReference type="KEGG" id="plig:NAG76_13730"/>
<dbReference type="PANTHER" id="PTHR30474:SF1">
    <property type="entry name" value="PEPTIDOGLYCAN GLYCOSYLTRANSFERASE MRDB"/>
    <property type="match status" value="1"/>
</dbReference>
<feature type="transmembrane region" description="Helical" evidence="6">
    <location>
        <begin position="107"/>
        <end position="126"/>
    </location>
</feature>
<feature type="transmembrane region" description="Helical" evidence="6">
    <location>
        <begin position="45"/>
        <end position="63"/>
    </location>
</feature>
<dbReference type="InterPro" id="IPR001182">
    <property type="entry name" value="FtsW/RodA"/>
</dbReference>
<dbReference type="PROSITE" id="PS00428">
    <property type="entry name" value="FTSW_RODA_SPOVE"/>
    <property type="match status" value="1"/>
</dbReference>
<dbReference type="GO" id="GO:0005886">
    <property type="term" value="C:plasma membrane"/>
    <property type="evidence" value="ECO:0007669"/>
    <property type="project" value="TreeGrafter"/>
</dbReference>
<evidence type="ECO:0000256" key="5">
    <source>
        <dbReference type="ARBA" id="ARBA00023136"/>
    </source>
</evidence>
<feature type="transmembrane region" description="Helical" evidence="6">
    <location>
        <begin position="162"/>
        <end position="178"/>
    </location>
</feature>
<keyword evidence="4 6" id="KW-1133">Transmembrane helix</keyword>
<dbReference type="GO" id="GO:0051301">
    <property type="term" value="P:cell division"/>
    <property type="evidence" value="ECO:0007669"/>
    <property type="project" value="InterPro"/>
</dbReference>
<sequence>MLNKIKKIDWMILIILVGLMAFSYFVIRSATENTILYHGFENQQFLYYILGFAVVFLLVFIDYRIILKSWWIIYIIGVASLILIFPFGSKINGAIGWFSLFDGKLSIQPAEVVKLFLIIGIAYLMGRRQGEQLGFRRDIIPIGIFSLIPFGLVMAQPDLGNAIIYFVIVVGMLWIGNVNHWHVMIGIGACAIAIAGVLLLFNTFNEDIEKYLIDHDKEHWYQRINTFLNPDEASKDAKHQSENAIQAVGSGGLSGQGYLKGGMKNGGFIPYPYSDSIFAVIGEEFGFQGAAVLLLFYFLLIYRMIIISFNCKDRRASYIIIGITSMFVFQIFQNIGMMIGLMPITGITLPFISYGGTSLLINMFCIGLVLSIKSHQHMYEIPD</sequence>
<evidence type="ECO:0000313" key="7">
    <source>
        <dbReference type="EMBL" id="URN92902.1"/>
    </source>
</evidence>
<dbReference type="GO" id="GO:0008360">
    <property type="term" value="P:regulation of cell shape"/>
    <property type="evidence" value="ECO:0007669"/>
    <property type="project" value="UniProtKB-KW"/>
</dbReference>
<protein>
    <submittedName>
        <fullName evidence="7">Rod shape-determining protein RodA</fullName>
    </submittedName>
</protein>
<reference evidence="7" key="1">
    <citation type="submission" date="2022-05" db="EMBL/GenBank/DDBJ databases">
        <title>Novel bacterial taxa in a minimal lignocellulolytic consortium and its capacity to transform plastics disclosed by genome-resolved metagenomics.</title>
        <authorList>
            <person name="Rodriguez C.A.D."/>
            <person name="Diaz-Garcia L."/>
            <person name="Herrera K."/>
            <person name="Tarazona N.A."/>
            <person name="Sproer C."/>
            <person name="Overmann J."/>
            <person name="Jimenez D.J."/>
        </authorList>
    </citation>
    <scope>NUCLEOTIDE SEQUENCE</scope>
    <source>
        <strain evidence="7">MAG5</strain>
    </source>
</reference>
<dbReference type="GO" id="GO:0032153">
    <property type="term" value="C:cell division site"/>
    <property type="evidence" value="ECO:0007669"/>
    <property type="project" value="TreeGrafter"/>
</dbReference>
<keyword evidence="3" id="KW-0133">Cell shape</keyword>
<dbReference type="PANTHER" id="PTHR30474">
    <property type="entry name" value="CELL CYCLE PROTEIN"/>
    <property type="match status" value="1"/>
</dbReference>
<feature type="transmembrane region" description="Helical" evidence="6">
    <location>
        <begin position="7"/>
        <end position="25"/>
    </location>
</feature>
<evidence type="ECO:0000256" key="3">
    <source>
        <dbReference type="ARBA" id="ARBA00022960"/>
    </source>
</evidence>
<dbReference type="Proteomes" id="UP001056756">
    <property type="component" value="Chromosome"/>
</dbReference>
<dbReference type="InterPro" id="IPR018365">
    <property type="entry name" value="Cell_cycle_FtsW-rel_CS"/>
</dbReference>
<dbReference type="GO" id="GO:0015648">
    <property type="term" value="F:lipid-linked peptidoglycan transporter activity"/>
    <property type="evidence" value="ECO:0007669"/>
    <property type="project" value="TreeGrafter"/>
</dbReference>
<feature type="transmembrane region" description="Helical" evidence="6">
    <location>
        <begin position="185"/>
        <end position="204"/>
    </location>
</feature>
<evidence type="ECO:0000256" key="2">
    <source>
        <dbReference type="ARBA" id="ARBA00022692"/>
    </source>
</evidence>
<accession>A0A9J6Z9N0</accession>
<feature type="transmembrane region" description="Helical" evidence="6">
    <location>
        <begin position="318"/>
        <end position="339"/>
    </location>
</feature>
<dbReference type="Pfam" id="PF01098">
    <property type="entry name" value="FTSW_RODA_SPOVE"/>
    <property type="match status" value="1"/>
</dbReference>
<evidence type="ECO:0000256" key="1">
    <source>
        <dbReference type="ARBA" id="ARBA00004141"/>
    </source>
</evidence>
<evidence type="ECO:0000256" key="6">
    <source>
        <dbReference type="SAM" id="Phobius"/>
    </source>
</evidence>
<proteinExistence type="predicted"/>
<feature type="transmembrane region" description="Helical" evidence="6">
    <location>
        <begin position="285"/>
        <end position="306"/>
    </location>
</feature>
<keyword evidence="5 6" id="KW-0472">Membrane</keyword>
<feature type="transmembrane region" description="Helical" evidence="6">
    <location>
        <begin position="138"/>
        <end position="156"/>
    </location>
</feature>
<evidence type="ECO:0000313" key="8">
    <source>
        <dbReference type="Proteomes" id="UP001056756"/>
    </source>
</evidence>
<name>A0A9J6Z9N0_9BACL</name>
<organism evidence="7 8">
    <name type="scientific">Candidatus Pristimantibacillus lignocellulolyticus</name>
    <dbReference type="NCBI Taxonomy" id="2994561"/>
    <lineage>
        <taxon>Bacteria</taxon>
        <taxon>Bacillati</taxon>
        <taxon>Bacillota</taxon>
        <taxon>Bacilli</taxon>
        <taxon>Bacillales</taxon>
        <taxon>Paenibacillaceae</taxon>
        <taxon>Candidatus Pristimantibacillus</taxon>
    </lineage>
</organism>
<feature type="transmembrane region" description="Helical" evidence="6">
    <location>
        <begin position="70"/>
        <end position="87"/>
    </location>
</feature>
<keyword evidence="2 6" id="KW-0812">Transmembrane</keyword>
<gene>
    <name evidence="7" type="ORF">NAG76_13730</name>
</gene>
<comment type="subcellular location">
    <subcellularLocation>
        <location evidence="1">Membrane</location>
        <topology evidence="1">Multi-pass membrane protein</topology>
    </subcellularLocation>
</comment>